<proteinExistence type="predicted"/>
<feature type="compositionally biased region" description="Low complexity" evidence="1">
    <location>
        <begin position="31"/>
        <end position="50"/>
    </location>
</feature>
<accession>A0AAE1Q3T1</accession>
<feature type="region of interest" description="Disordered" evidence="1">
    <location>
        <begin position="1"/>
        <end position="60"/>
    </location>
</feature>
<comment type="caution">
    <text evidence="2">The sequence shown here is derived from an EMBL/GenBank/DDBJ whole genome shotgun (WGS) entry which is preliminary data.</text>
</comment>
<evidence type="ECO:0000313" key="2">
    <source>
        <dbReference type="EMBL" id="KAK4319809.1"/>
    </source>
</evidence>
<organism evidence="2 3">
    <name type="scientific">Petrolisthes manimaculis</name>
    <dbReference type="NCBI Taxonomy" id="1843537"/>
    <lineage>
        <taxon>Eukaryota</taxon>
        <taxon>Metazoa</taxon>
        <taxon>Ecdysozoa</taxon>
        <taxon>Arthropoda</taxon>
        <taxon>Crustacea</taxon>
        <taxon>Multicrustacea</taxon>
        <taxon>Malacostraca</taxon>
        <taxon>Eumalacostraca</taxon>
        <taxon>Eucarida</taxon>
        <taxon>Decapoda</taxon>
        <taxon>Pleocyemata</taxon>
        <taxon>Anomura</taxon>
        <taxon>Galatheoidea</taxon>
        <taxon>Porcellanidae</taxon>
        <taxon>Petrolisthes</taxon>
    </lineage>
</organism>
<feature type="compositionally biased region" description="Polar residues" evidence="1">
    <location>
        <begin position="1"/>
        <end position="30"/>
    </location>
</feature>
<gene>
    <name evidence="2" type="ORF">Pmani_009281</name>
</gene>
<sequence length="106" mass="11559">MAPTGSSPTIKKHQQAFNVLPTNPTPSQGNQSTSIATTTSTTPSQKHQSPSPGPSSTTNLDQLVFLRRVYQTDVEICQSFPPSPGWLENSTNESSDEAKESQLRWK</sequence>
<protein>
    <submittedName>
        <fullName evidence="2">Uncharacterized protein</fullName>
    </submittedName>
</protein>
<feature type="region of interest" description="Disordered" evidence="1">
    <location>
        <begin position="77"/>
        <end position="106"/>
    </location>
</feature>
<feature type="compositionally biased region" description="Basic and acidic residues" evidence="1">
    <location>
        <begin position="96"/>
        <end position="106"/>
    </location>
</feature>
<reference evidence="2" key="1">
    <citation type="submission" date="2023-11" db="EMBL/GenBank/DDBJ databases">
        <title>Genome assemblies of two species of porcelain crab, Petrolisthes cinctipes and Petrolisthes manimaculis (Anomura: Porcellanidae).</title>
        <authorList>
            <person name="Angst P."/>
        </authorList>
    </citation>
    <scope>NUCLEOTIDE SEQUENCE</scope>
    <source>
        <strain evidence="2">PB745_02</strain>
        <tissue evidence="2">Gill</tissue>
    </source>
</reference>
<dbReference type="EMBL" id="JAWZYT010000720">
    <property type="protein sequence ID" value="KAK4319809.1"/>
    <property type="molecule type" value="Genomic_DNA"/>
</dbReference>
<dbReference type="Proteomes" id="UP001292094">
    <property type="component" value="Unassembled WGS sequence"/>
</dbReference>
<dbReference type="AlphaFoldDB" id="A0AAE1Q3T1"/>
<evidence type="ECO:0000313" key="3">
    <source>
        <dbReference type="Proteomes" id="UP001292094"/>
    </source>
</evidence>
<keyword evidence="3" id="KW-1185">Reference proteome</keyword>
<name>A0AAE1Q3T1_9EUCA</name>
<evidence type="ECO:0000256" key="1">
    <source>
        <dbReference type="SAM" id="MobiDB-lite"/>
    </source>
</evidence>